<evidence type="ECO:0000313" key="2">
    <source>
        <dbReference type="EMBL" id="KAF2743363.1"/>
    </source>
</evidence>
<organism evidence="2 3">
    <name type="scientific">Sporormia fimetaria CBS 119925</name>
    <dbReference type="NCBI Taxonomy" id="1340428"/>
    <lineage>
        <taxon>Eukaryota</taxon>
        <taxon>Fungi</taxon>
        <taxon>Dikarya</taxon>
        <taxon>Ascomycota</taxon>
        <taxon>Pezizomycotina</taxon>
        <taxon>Dothideomycetes</taxon>
        <taxon>Pleosporomycetidae</taxon>
        <taxon>Pleosporales</taxon>
        <taxon>Sporormiaceae</taxon>
        <taxon>Sporormia</taxon>
    </lineage>
</organism>
<evidence type="ECO:0000259" key="1">
    <source>
        <dbReference type="PROSITE" id="PS50181"/>
    </source>
</evidence>
<protein>
    <recommendedName>
        <fullName evidence="1">F-box domain-containing protein</fullName>
    </recommendedName>
</protein>
<keyword evidence="3" id="KW-1185">Reference proteome</keyword>
<dbReference type="OrthoDB" id="2687876at2759"/>
<gene>
    <name evidence="2" type="ORF">M011DRAFT_225445</name>
</gene>
<dbReference type="AlphaFoldDB" id="A0A6A6V034"/>
<reference evidence="2" key="1">
    <citation type="journal article" date="2020" name="Stud. Mycol.">
        <title>101 Dothideomycetes genomes: a test case for predicting lifestyles and emergence of pathogens.</title>
        <authorList>
            <person name="Haridas S."/>
            <person name="Albert R."/>
            <person name="Binder M."/>
            <person name="Bloem J."/>
            <person name="Labutti K."/>
            <person name="Salamov A."/>
            <person name="Andreopoulos B."/>
            <person name="Baker S."/>
            <person name="Barry K."/>
            <person name="Bills G."/>
            <person name="Bluhm B."/>
            <person name="Cannon C."/>
            <person name="Castanera R."/>
            <person name="Culley D."/>
            <person name="Daum C."/>
            <person name="Ezra D."/>
            <person name="Gonzalez J."/>
            <person name="Henrissat B."/>
            <person name="Kuo A."/>
            <person name="Liang C."/>
            <person name="Lipzen A."/>
            <person name="Lutzoni F."/>
            <person name="Magnuson J."/>
            <person name="Mondo S."/>
            <person name="Nolan M."/>
            <person name="Ohm R."/>
            <person name="Pangilinan J."/>
            <person name="Park H.-J."/>
            <person name="Ramirez L."/>
            <person name="Alfaro M."/>
            <person name="Sun H."/>
            <person name="Tritt A."/>
            <person name="Yoshinaga Y."/>
            <person name="Zwiers L.-H."/>
            <person name="Turgeon B."/>
            <person name="Goodwin S."/>
            <person name="Spatafora J."/>
            <person name="Crous P."/>
            <person name="Grigoriev I."/>
        </authorList>
    </citation>
    <scope>NUCLEOTIDE SEQUENCE</scope>
    <source>
        <strain evidence="2">CBS 119925</strain>
    </source>
</reference>
<name>A0A6A6V034_9PLEO</name>
<proteinExistence type="predicted"/>
<dbReference type="PROSITE" id="PS50181">
    <property type="entry name" value="FBOX"/>
    <property type="match status" value="1"/>
</dbReference>
<dbReference type="Proteomes" id="UP000799440">
    <property type="component" value="Unassembled WGS sequence"/>
</dbReference>
<feature type="domain" description="F-box" evidence="1">
    <location>
        <begin position="82"/>
        <end position="128"/>
    </location>
</feature>
<dbReference type="Pfam" id="PF00646">
    <property type="entry name" value="F-box"/>
    <property type="match status" value="1"/>
</dbReference>
<dbReference type="EMBL" id="MU006598">
    <property type="protein sequence ID" value="KAF2743363.1"/>
    <property type="molecule type" value="Genomic_DNA"/>
</dbReference>
<evidence type="ECO:0000313" key="3">
    <source>
        <dbReference type="Proteomes" id="UP000799440"/>
    </source>
</evidence>
<sequence>MEILKTKMTSPPPRPHPHVHNYHSGQSFLVAPADVEKLILKCTFTPGLETYTWDAHPAKLNAKVGRDSLDDSNPFRKIPPTIGTLESLPLDLILSILDYLTIDDVFNFRKACVGAWTLLNSLPVYRVILTHAYRAYCTLIRTRAAAYVTLADFYKLLCTEKCGLCKQHFGPYVYLHAWTRICTTCKNSHGRSWRPSQICNRRLAVKLLHLSKRSRRRLGYVYDTVPDHGAPREDYVYVLSAINQYRYDHAGHDRGSTVLDAYPPANVMDRLYQDALRYDQVCPLPSYDPETGDIRRSLRCAGCEFVIQGQSHGSWPGPFYPDQWVQNDMSMEWSEQGFLEHFAWCVRAQRLWTKSKGGKVNSWRIISKHAFESKWMQPPA</sequence>
<accession>A0A6A6V034</accession>
<dbReference type="InterPro" id="IPR001810">
    <property type="entry name" value="F-box_dom"/>
</dbReference>